<gene>
    <name evidence="2" type="ORF">SAMN02746009_03275</name>
</gene>
<evidence type="ECO:0000313" key="3">
    <source>
        <dbReference type="Proteomes" id="UP000183947"/>
    </source>
</evidence>
<keyword evidence="3" id="KW-1185">Reference proteome</keyword>
<dbReference type="Proteomes" id="UP000183947">
    <property type="component" value="Unassembled WGS sequence"/>
</dbReference>
<reference evidence="3" key="1">
    <citation type="submission" date="2016-11" db="EMBL/GenBank/DDBJ databases">
        <authorList>
            <person name="Varghese N."/>
            <person name="Submissions S."/>
        </authorList>
    </citation>
    <scope>NUCLEOTIDE SEQUENCE [LARGE SCALE GENOMIC DNA]</scope>
    <source>
        <strain evidence="3">DSM 18569</strain>
    </source>
</reference>
<dbReference type="Pfam" id="PF13586">
    <property type="entry name" value="DDE_Tnp_1_2"/>
    <property type="match status" value="1"/>
</dbReference>
<evidence type="ECO:0000259" key="1">
    <source>
        <dbReference type="Pfam" id="PF13586"/>
    </source>
</evidence>
<feature type="domain" description="Transposase DDE" evidence="1">
    <location>
        <begin position="1"/>
        <end position="85"/>
    </location>
</feature>
<dbReference type="PANTHER" id="PTHR30007">
    <property type="entry name" value="PHP DOMAIN PROTEIN"/>
    <property type="match status" value="1"/>
</dbReference>
<dbReference type="PANTHER" id="PTHR30007:SF1">
    <property type="entry name" value="BLR1914 PROTEIN"/>
    <property type="match status" value="1"/>
</dbReference>
<sequence>MLADRAYDADYVRAAVTQAGAHAVIPSKKNRTHPIPHDADAYKHRNQIERCVNRLKAYRGLATRFEKTADAYLALVTLAAIRMWL</sequence>
<dbReference type="AlphaFoldDB" id="A0A1M7D2S5"/>
<organism evidence="2 3">
    <name type="scientific">Hymenobacter psychrotolerans DSM 18569</name>
    <dbReference type="NCBI Taxonomy" id="1121959"/>
    <lineage>
        <taxon>Bacteria</taxon>
        <taxon>Pseudomonadati</taxon>
        <taxon>Bacteroidota</taxon>
        <taxon>Cytophagia</taxon>
        <taxon>Cytophagales</taxon>
        <taxon>Hymenobacteraceae</taxon>
        <taxon>Hymenobacter</taxon>
    </lineage>
</organism>
<proteinExistence type="predicted"/>
<protein>
    <submittedName>
        <fullName evidence="2">Transposase DDE domain-containing protein</fullName>
    </submittedName>
</protein>
<dbReference type="EMBL" id="FRAS01000020">
    <property type="protein sequence ID" value="SHL73489.1"/>
    <property type="molecule type" value="Genomic_DNA"/>
</dbReference>
<evidence type="ECO:0000313" key="2">
    <source>
        <dbReference type="EMBL" id="SHL73489.1"/>
    </source>
</evidence>
<accession>A0A1M7D2S5</accession>
<name>A0A1M7D2S5_9BACT</name>
<dbReference type="STRING" id="1121959.SAMN02746009_03275"/>
<dbReference type="InterPro" id="IPR025668">
    <property type="entry name" value="Tnp_DDE_dom"/>
</dbReference>